<dbReference type="PRINTS" id="PR00037">
    <property type="entry name" value="HTHLACR"/>
</dbReference>
<dbReference type="GO" id="GO:0003677">
    <property type="term" value="F:DNA binding"/>
    <property type="evidence" value="ECO:0007669"/>
    <property type="project" value="UniProtKB-KW"/>
</dbReference>
<evidence type="ECO:0000256" key="2">
    <source>
        <dbReference type="ARBA" id="ARBA00023125"/>
    </source>
</evidence>
<accession>A0A1U9QM78</accession>
<proteinExistence type="predicted"/>
<dbReference type="Pfam" id="PF08220">
    <property type="entry name" value="HTH_DeoR"/>
    <property type="match status" value="1"/>
</dbReference>
<dbReference type="Pfam" id="PF00455">
    <property type="entry name" value="DeoRC"/>
    <property type="match status" value="1"/>
</dbReference>
<sequence>MASHARWTQLLEILSDKGQIDVLNTAEQLGCSPATIRRDLDELARQNLLTRTRGGAVVSAVAYDLPLRYKVARKADEKLRIAKAAAALIPSGSTVGINGGTTTSEVARELAVRPAPAGASGGTTMTVVTNAINIANELAVRPHVKIVVTGGVARPNSYELVGPLVNSVLNGLALDYTILGVDAVHPRLGAATHDESEAGANRALAECASRVIVVADSSKLGRRAFALVCEMSAVSVLVTDKDAPQDIVEEIAARGIEVLCV</sequence>
<dbReference type="InterPro" id="IPR037171">
    <property type="entry name" value="NagB/RpiA_transferase-like"/>
</dbReference>
<dbReference type="InterPro" id="IPR001034">
    <property type="entry name" value="DeoR_HTH"/>
</dbReference>
<feature type="domain" description="HTH deoR-type" evidence="4">
    <location>
        <begin position="3"/>
        <end position="58"/>
    </location>
</feature>
<dbReference type="InterPro" id="IPR050313">
    <property type="entry name" value="Carb_Metab_HTH_regulators"/>
</dbReference>
<name>A0A1U9QM78_STRNV</name>
<dbReference type="PROSITE" id="PS51000">
    <property type="entry name" value="HTH_DEOR_2"/>
    <property type="match status" value="1"/>
</dbReference>
<dbReference type="EMBL" id="CP018047">
    <property type="protein sequence ID" value="AQU65394.1"/>
    <property type="molecule type" value="Genomic_DNA"/>
</dbReference>
<dbReference type="PANTHER" id="PTHR30363:SF44">
    <property type="entry name" value="AGA OPERON TRANSCRIPTIONAL REPRESSOR-RELATED"/>
    <property type="match status" value="1"/>
</dbReference>
<dbReference type="InterPro" id="IPR014036">
    <property type="entry name" value="DeoR-like_C"/>
</dbReference>
<dbReference type="KEGG" id="snw:BBN63_03130"/>
<dbReference type="GO" id="GO:0003700">
    <property type="term" value="F:DNA-binding transcription factor activity"/>
    <property type="evidence" value="ECO:0007669"/>
    <property type="project" value="InterPro"/>
</dbReference>
<dbReference type="Proteomes" id="UP000189677">
    <property type="component" value="Chromosome"/>
</dbReference>
<dbReference type="SMART" id="SM01134">
    <property type="entry name" value="DeoRC"/>
    <property type="match status" value="1"/>
</dbReference>
<keyword evidence="6" id="KW-1185">Reference proteome</keyword>
<dbReference type="AlphaFoldDB" id="A0A1U9QM78"/>
<evidence type="ECO:0000313" key="6">
    <source>
        <dbReference type="Proteomes" id="UP000189677"/>
    </source>
</evidence>
<keyword evidence="1" id="KW-0805">Transcription regulation</keyword>
<evidence type="ECO:0000256" key="3">
    <source>
        <dbReference type="ARBA" id="ARBA00023163"/>
    </source>
</evidence>
<keyword evidence="3" id="KW-0804">Transcription</keyword>
<keyword evidence="2" id="KW-0238">DNA-binding</keyword>
<dbReference type="PANTHER" id="PTHR30363">
    <property type="entry name" value="HTH-TYPE TRANSCRIPTIONAL REGULATOR SRLR-RELATED"/>
    <property type="match status" value="1"/>
</dbReference>
<dbReference type="SUPFAM" id="SSF46785">
    <property type="entry name" value="Winged helix' DNA-binding domain"/>
    <property type="match status" value="1"/>
</dbReference>
<dbReference type="Gene3D" id="3.40.50.1360">
    <property type="match status" value="1"/>
</dbReference>
<dbReference type="PROSITE" id="PS00894">
    <property type="entry name" value="HTH_DEOR_1"/>
    <property type="match status" value="1"/>
</dbReference>
<evidence type="ECO:0000259" key="4">
    <source>
        <dbReference type="PROSITE" id="PS51000"/>
    </source>
</evidence>
<evidence type="ECO:0000256" key="1">
    <source>
        <dbReference type="ARBA" id="ARBA00023015"/>
    </source>
</evidence>
<organism evidence="5 6">
    <name type="scientific">Streptomyces niveus</name>
    <name type="common">Streptomyces spheroides</name>
    <dbReference type="NCBI Taxonomy" id="193462"/>
    <lineage>
        <taxon>Bacteria</taxon>
        <taxon>Bacillati</taxon>
        <taxon>Actinomycetota</taxon>
        <taxon>Actinomycetes</taxon>
        <taxon>Kitasatosporales</taxon>
        <taxon>Streptomycetaceae</taxon>
        <taxon>Streptomyces</taxon>
    </lineage>
</organism>
<protein>
    <submittedName>
        <fullName evidence="5">Alkaline phosphatase</fullName>
    </submittedName>
</protein>
<reference evidence="5 6" key="1">
    <citation type="submission" date="2016-11" db="EMBL/GenBank/DDBJ databases">
        <title>Complete genome sequence of Streptomyces niveus SCSIO 3406.</title>
        <authorList>
            <person name="Zhu Q."/>
            <person name="Cheng W."/>
            <person name="Song Y."/>
            <person name="Li Q."/>
            <person name="Ju J."/>
        </authorList>
    </citation>
    <scope>NUCLEOTIDE SEQUENCE [LARGE SCALE GENOMIC DNA]</scope>
    <source>
        <strain evidence="5 6">SCSIO 3406</strain>
    </source>
</reference>
<dbReference type="OrthoDB" id="7688673at2"/>
<dbReference type="InterPro" id="IPR036390">
    <property type="entry name" value="WH_DNA-bd_sf"/>
</dbReference>
<dbReference type="SUPFAM" id="SSF100950">
    <property type="entry name" value="NagB/RpiA/CoA transferase-like"/>
    <property type="match status" value="1"/>
</dbReference>
<evidence type="ECO:0000313" key="5">
    <source>
        <dbReference type="EMBL" id="AQU65394.1"/>
    </source>
</evidence>
<gene>
    <name evidence="5" type="ORF">BBN63_03130</name>
</gene>
<dbReference type="SMART" id="SM00420">
    <property type="entry name" value="HTH_DEOR"/>
    <property type="match status" value="1"/>
</dbReference>
<dbReference type="InterPro" id="IPR018356">
    <property type="entry name" value="Tscrpt_reg_HTH_DeoR_CS"/>
</dbReference>
<dbReference type="RefSeq" id="WP_078073898.1">
    <property type="nucleotide sequence ID" value="NZ_CP018047.1"/>
</dbReference>